<feature type="region of interest" description="Disordered" evidence="8">
    <location>
        <begin position="383"/>
        <end position="414"/>
    </location>
</feature>
<proteinExistence type="inferred from homology"/>
<dbReference type="Pfam" id="PF10513">
    <property type="entry name" value="EPL1"/>
    <property type="match status" value="1"/>
</dbReference>
<protein>
    <recommendedName>
        <fullName evidence="7">Enhancer of polycomb-like protein</fullName>
    </recommendedName>
</protein>
<dbReference type="InterPro" id="IPR019542">
    <property type="entry name" value="Enhancer_polycomb-like_N"/>
</dbReference>
<accession>A0ABR1SPA2</accession>
<dbReference type="InterPro" id="IPR024943">
    <property type="entry name" value="Enhancer_polycomb"/>
</dbReference>
<feature type="compositionally biased region" description="Low complexity" evidence="8">
    <location>
        <begin position="561"/>
        <end position="589"/>
    </location>
</feature>
<organism evidence="10 11">
    <name type="scientific">Apiospora rasikravindrae</name>
    <dbReference type="NCBI Taxonomy" id="990691"/>
    <lineage>
        <taxon>Eukaryota</taxon>
        <taxon>Fungi</taxon>
        <taxon>Dikarya</taxon>
        <taxon>Ascomycota</taxon>
        <taxon>Pezizomycotina</taxon>
        <taxon>Sordariomycetes</taxon>
        <taxon>Xylariomycetidae</taxon>
        <taxon>Amphisphaeriales</taxon>
        <taxon>Apiosporaceae</taxon>
        <taxon>Apiospora</taxon>
    </lineage>
</organism>
<dbReference type="Proteomes" id="UP001444661">
    <property type="component" value="Unassembled WGS sequence"/>
</dbReference>
<evidence type="ECO:0000256" key="3">
    <source>
        <dbReference type="ARBA" id="ARBA00023015"/>
    </source>
</evidence>
<keyword evidence="4 7" id="KW-0804">Transcription</keyword>
<sequence length="589" mass="66903">MSSSRAMRIKKLSPKTILTVLLEGQIDASEYDSLTTEAKIATGVDAGEEDEIHLQAALKGAGQSTDNEIPVPPPQVSEEVKYEDLYSRPFVEPRGYIKSSDTVEETLSCLYDMTTEDDEFLKNYNQKRSSKLSEDDFERIMELFERTTSEQAPFAAVDNTTVSYEVMASQMAHSPISKLKTHAQAVYDHWKARRQSDGNRSLHPSLKFETPGQQDHDDMDPYVCFRRREVRQTRKTRQRDVMVADKLKKLRRELEDGRQLILMAHQRELMKREMLSTERLLFEHRAKLKEKKVRLGIKEGDEDLYNTKPVKRKAPVESQPAAKTAPTQLRLAVRPEGRPAEQELVQLEDKQKERFEEFLRDIATKAETHRLWNAKYVDLTEKPLSPPQEVEESSFRPAKAQFLPTPPASASESMELDDEPNEAAALAAKAPSTPFYFRGLSPEAEQPMPGYRRRIGRNGRLWIDRRNVGRLASPPSDSEDLPQNDRFAYDEDDSDDEQPVYHIDPYDTRPMKFRAGIPLNIMRSYRPGQDGSLAAQTTPNARAALPPPQQGSTPVAGHGHLQVQQSPSQQASKQQAQLPPTPQQPQLTS</sequence>
<evidence type="ECO:0000256" key="7">
    <source>
        <dbReference type="RuleBase" id="RU361124"/>
    </source>
</evidence>
<evidence type="ECO:0000256" key="6">
    <source>
        <dbReference type="ARBA" id="ARBA00025513"/>
    </source>
</evidence>
<feature type="region of interest" description="Disordered" evidence="8">
    <location>
        <begin position="528"/>
        <end position="589"/>
    </location>
</feature>
<comment type="similarity">
    <text evidence="2 7">Belongs to the enhancer of polycomb family.</text>
</comment>
<dbReference type="PANTHER" id="PTHR14898">
    <property type="entry name" value="ENHANCER OF POLYCOMB"/>
    <property type="match status" value="1"/>
</dbReference>
<name>A0ABR1SPA2_9PEZI</name>
<keyword evidence="3 7" id="KW-0805">Transcription regulation</keyword>
<evidence type="ECO:0000256" key="4">
    <source>
        <dbReference type="ARBA" id="ARBA00023163"/>
    </source>
</evidence>
<evidence type="ECO:0000259" key="9">
    <source>
        <dbReference type="Pfam" id="PF10513"/>
    </source>
</evidence>
<comment type="function">
    <text evidence="6">Component of the NuA4 histone acetyltransferase complex which is involved in transcriptional activation of selected genes principally by acetylation of nucleosomal histone H4 and H2A. The NuA4 complex is also involved in DNA repair. Involved in gene silencing by neighboring heterochromatin, blockage of the silencing spreading along the chromosome, and required for cell cycle progression through G2/M.</text>
</comment>
<dbReference type="EMBL" id="JAQQWK010000009">
    <property type="protein sequence ID" value="KAK8035343.1"/>
    <property type="molecule type" value="Genomic_DNA"/>
</dbReference>
<gene>
    <name evidence="10" type="ORF">PG993_010338</name>
</gene>
<evidence type="ECO:0000256" key="5">
    <source>
        <dbReference type="ARBA" id="ARBA00023242"/>
    </source>
</evidence>
<feature type="region of interest" description="Disordered" evidence="8">
    <location>
        <begin position="196"/>
        <end position="219"/>
    </location>
</feature>
<feature type="domain" description="Enhancer of polycomb-like N-terminal" evidence="9">
    <location>
        <begin position="10"/>
        <end position="146"/>
    </location>
</feature>
<feature type="region of interest" description="Disordered" evidence="8">
    <location>
        <begin position="468"/>
        <end position="506"/>
    </location>
</feature>
<comment type="caution">
    <text evidence="10">The sequence shown here is derived from an EMBL/GenBank/DDBJ whole genome shotgun (WGS) entry which is preliminary data.</text>
</comment>
<evidence type="ECO:0000313" key="11">
    <source>
        <dbReference type="Proteomes" id="UP001444661"/>
    </source>
</evidence>
<keyword evidence="11" id="KW-1185">Reference proteome</keyword>
<evidence type="ECO:0000256" key="8">
    <source>
        <dbReference type="SAM" id="MobiDB-lite"/>
    </source>
</evidence>
<reference evidence="10 11" key="1">
    <citation type="submission" date="2023-01" db="EMBL/GenBank/DDBJ databases">
        <title>Analysis of 21 Apiospora genomes using comparative genomics revels a genus with tremendous synthesis potential of carbohydrate active enzymes and secondary metabolites.</title>
        <authorList>
            <person name="Sorensen T."/>
        </authorList>
    </citation>
    <scope>NUCLEOTIDE SEQUENCE [LARGE SCALE GENOMIC DNA]</scope>
    <source>
        <strain evidence="10 11">CBS 33761</strain>
    </source>
</reference>
<evidence type="ECO:0000256" key="1">
    <source>
        <dbReference type="ARBA" id="ARBA00004123"/>
    </source>
</evidence>
<comment type="subcellular location">
    <subcellularLocation>
        <location evidence="1 7">Nucleus</location>
    </subcellularLocation>
</comment>
<evidence type="ECO:0000256" key="2">
    <source>
        <dbReference type="ARBA" id="ARBA00008035"/>
    </source>
</evidence>
<keyword evidence="5 7" id="KW-0539">Nucleus</keyword>
<evidence type="ECO:0000313" key="10">
    <source>
        <dbReference type="EMBL" id="KAK8035343.1"/>
    </source>
</evidence>